<dbReference type="Gene3D" id="3.65.10.20">
    <property type="entry name" value="RNA 3'-terminal phosphate cyclase domain"/>
    <property type="match status" value="1"/>
</dbReference>
<name>A0AAD6IZI9_DREDA</name>
<dbReference type="PANTHER" id="PTHR11096:SF1">
    <property type="entry name" value="RNA 3'-TERMINAL PHOSPHATE CYCLASE-LIKE PROTEIN"/>
    <property type="match status" value="1"/>
</dbReference>
<dbReference type="GO" id="GO:0000479">
    <property type="term" value="P:endonucleolytic cleavage of tricistronic rRNA transcript (SSU-rRNA, 5.8S rRNA, LSU-rRNA)"/>
    <property type="evidence" value="ECO:0007669"/>
    <property type="project" value="TreeGrafter"/>
</dbReference>
<dbReference type="NCBIfam" id="TIGR03400">
    <property type="entry name" value="18S_RNA_Rcl1p"/>
    <property type="match status" value="1"/>
</dbReference>
<organism evidence="7 8">
    <name type="scientific">Drechslerella dactyloides</name>
    <name type="common">Nematode-trapping fungus</name>
    <name type="synonym">Arthrobotrys dactyloides</name>
    <dbReference type="NCBI Taxonomy" id="74499"/>
    <lineage>
        <taxon>Eukaryota</taxon>
        <taxon>Fungi</taxon>
        <taxon>Dikarya</taxon>
        <taxon>Ascomycota</taxon>
        <taxon>Pezizomycotina</taxon>
        <taxon>Orbiliomycetes</taxon>
        <taxon>Orbiliales</taxon>
        <taxon>Orbiliaceae</taxon>
        <taxon>Drechslerella</taxon>
    </lineage>
</organism>
<evidence type="ECO:0000259" key="5">
    <source>
        <dbReference type="Pfam" id="PF01137"/>
    </source>
</evidence>
<sequence length="410" mass="43584">MPSKQSLSTAPQILNFTGSASLRHRLVQATLTGKPIKITSIRSTSLTPGLLPHEISFLRLLDSLTNGGIFQISETGTTLLYKPGLIGHTPSPNSATSSASRIIRHDISAESSTRGVTYFLEPTCILAPFSKSPFHVVFSGPGCVTSATQADYSVDTFRTAILPLYAHFNIIAKLECRITKRSCSPGGGGEVSLTFGHQIRLPPTLHLRNPGRVKRIRGVSYTIGVSAGNNQRMIHAAREVLNQFINDIYIYSEVVARAPGAEGDKRGTPGFGMSLVATSSTDCLYSADWGSGSDVIMTPEEIGRGCALRLLEEIAKGGCVQRIGARTVVSLMMMGSEDVGRVVLGKGIFEEDFVGHLRDWRSFGCGEALVKEWTGSEGLAGGGMGGMDEGQLISLGVVGKGVGNVGRKVA</sequence>
<evidence type="ECO:0000313" key="8">
    <source>
        <dbReference type="Proteomes" id="UP001221413"/>
    </source>
</evidence>
<dbReference type="AlphaFoldDB" id="A0AAD6IZI9"/>
<comment type="caution">
    <text evidence="7">The sequence shown here is derived from an EMBL/GenBank/DDBJ whole genome shotgun (WGS) entry which is preliminary data.</text>
</comment>
<dbReference type="InterPro" id="IPR013792">
    <property type="entry name" value="RNA3'P_cycl/enolpyr_Trfase_a/b"/>
</dbReference>
<accession>A0AAD6IZI9</accession>
<proteinExistence type="inferred from homology"/>
<dbReference type="PANTHER" id="PTHR11096">
    <property type="entry name" value="RNA 3' TERMINAL PHOSPHATE CYCLASE"/>
    <property type="match status" value="1"/>
</dbReference>
<keyword evidence="8" id="KW-1185">Reference proteome</keyword>
<dbReference type="InterPro" id="IPR023797">
    <property type="entry name" value="RNA3'_phos_cyclase_dom"/>
</dbReference>
<evidence type="ECO:0000256" key="1">
    <source>
        <dbReference type="ARBA" id="ARBA00004604"/>
    </source>
</evidence>
<feature type="domain" description="RNA 3'-terminal phosphate cyclase" evidence="5">
    <location>
        <begin position="16"/>
        <end position="337"/>
    </location>
</feature>
<comment type="similarity">
    <text evidence="2">Belongs to the RNA 3'-terminal cyclase family. Type 2 subfamily.</text>
</comment>
<dbReference type="Proteomes" id="UP001221413">
    <property type="component" value="Unassembled WGS sequence"/>
</dbReference>
<evidence type="ECO:0000256" key="4">
    <source>
        <dbReference type="ARBA" id="ARBA00023242"/>
    </source>
</evidence>
<dbReference type="GO" id="GO:0004521">
    <property type="term" value="F:RNA endonuclease activity"/>
    <property type="evidence" value="ECO:0007669"/>
    <property type="project" value="TreeGrafter"/>
</dbReference>
<evidence type="ECO:0000256" key="2">
    <source>
        <dbReference type="ARBA" id="ARBA00007089"/>
    </source>
</evidence>
<dbReference type="EMBL" id="JAQGDS010000005">
    <property type="protein sequence ID" value="KAJ6260809.1"/>
    <property type="molecule type" value="Genomic_DNA"/>
</dbReference>
<protein>
    <submittedName>
        <fullName evidence="7">Uncharacterized protein</fullName>
    </submittedName>
</protein>
<dbReference type="InterPro" id="IPR000228">
    <property type="entry name" value="RNA3'_term_phos_cyc"/>
</dbReference>
<dbReference type="InterPro" id="IPR037136">
    <property type="entry name" value="RNA3'_phos_cyclase_dom_sf"/>
</dbReference>
<evidence type="ECO:0000256" key="3">
    <source>
        <dbReference type="ARBA" id="ARBA00022517"/>
    </source>
</evidence>
<dbReference type="InterPro" id="IPR036553">
    <property type="entry name" value="RPTC_insert"/>
</dbReference>
<reference evidence="7" key="1">
    <citation type="submission" date="2023-01" db="EMBL/GenBank/DDBJ databases">
        <title>The chitinases involved in constricting ring structure development in the nematode-trapping fungus Drechslerella dactyloides.</title>
        <authorList>
            <person name="Wang R."/>
            <person name="Zhang L."/>
            <person name="Tang P."/>
            <person name="Li S."/>
            <person name="Liang L."/>
        </authorList>
    </citation>
    <scope>NUCLEOTIDE SEQUENCE</scope>
    <source>
        <strain evidence="7">YMF1.00031</strain>
    </source>
</reference>
<dbReference type="InterPro" id="IPR013791">
    <property type="entry name" value="RNA3'-term_phos_cycl_insert"/>
</dbReference>
<evidence type="ECO:0000259" key="6">
    <source>
        <dbReference type="Pfam" id="PF05189"/>
    </source>
</evidence>
<keyword evidence="3" id="KW-0690">Ribosome biogenesis</keyword>
<gene>
    <name evidence="7" type="ORF">Dda_5039</name>
</gene>
<evidence type="ECO:0000313" key="7">
    <source>
        <dbReference type="EMBL" id="KAJ6260809.1"/>
    </source>
</evidence>
<dbReference type="InterPro" id="IPR016443">
    <property type="entry name" value="RNA3'_term_phos_cyc_type_2"/>
</dbReference>
<dbReference type="SUPFAM" id="SSF55205">
    <property type="entry name" value="EPT/RTPC-like"/>
    <property type="match status" value="1"/>
</dbReference>
<dbReference type="Pfam" id="PF01137">
    <property type="entry name" value="RTC"/>
    <property type="match status" value="1"/>
</dbReference>
<keyword evidence="4" id="KW-0539">Nucleus</keyword>
<feature type="domain" description="RNA 3'-terminal phosphate cyclase insert" evidence="6">
    <location>
        <begin position="209"/>
        <end position="315"/>
    </location>
</feature>
<comment type="subcellular location">
    <subcellularLocation>
        <location evidence="1">Nucleus</location>
        <location evidence="1">Nucleolus</location>
    </subcellularLocation>
</comment>
<dbReference type="Gene3D" id="3.30.360.20">
    <property type="entry name" value="RNA 3'-terminal phosphate cyclase, insert domain"/>
    <property type="match status" value="1"/>
</dbReference>
<dbReference type="GO" id="GO:0005730">
    <property type="term" value="C:nucleolus"/>
    <property type="evidence" value="ECO:0007669"/>
    <property type="project" value="UniProtKB-SubCell"/>
</dbReference>
<dbReference type="Pfam" id="PF05189">
    <property type="entry name" value="RTC_insert"/>
    <property type="match status" value="1"/>
</dbReference>